<organism evidence="1 2">
    <name type="scientific">Sulfitobacter mediterraneus</name>
    <dbReference type="NCBI Taxonomy" id="83219"/>
    <lineage>
        <taxon>Bacteria</taxon>
        <taxon>Pseudomonadati</taxon>
        <taxon>Pseudomonadota</taxon>
        <taxon>Alphaproteobacteria</taxon>
        <taxon>Rhodobacterales</taxon>
        <taxon>Roseobacteraceae</taxon>
        <taxon>Sulfitobacter</taxon>
    </lineage>
</organism>
<proteinExistence type="predicted"/>
<evidence type="ECO:0000313" key="2">
    <source>
        <dbReference type="Proteomes" id="UP000244092"/>
    </source>
</evidence>
<sequence length="201" mass="21310">MDKRFENLTKLPSEPAAKMLAEQNAKLETQLSAPASASIGTVLEELETKDAPIDFLRLMSVVLPARERVWWACLAARDIVGAGAENATPSLAAAEAWVFQPTDENREAAIASLDYAPVQDDTVNCALSVMYADGTLGPGEMAQYPGPAGGSSVAAFAMNIEALGKKMDQFDSYVRLLADRALDIAKGGNGVFDASAKKQEG</sequence>
<evidence type="ECO:0000313" key="1">
    <source>
        <dbReference type="EMBL" id="PTX64774.1"/>
    </source>
</evidence>
<dbReference type="OrthoDB" id="5572566at2"/>
<dbReference type="AlphaFoldDB" id="A0A2T6C8X5"/>
<dbReference type="Proteomes" id="UP000244092">
    <property type="component" value="Unassembled WGS sequence"/>
</dbReference>
<dbReference type="RefSeq" id="WP_025049901.1">
    <property type="nucleotide sequence ID" value="NZ_QBKU01000015.1"/>
</dbReference>
<dbReference type="InterPro" id="IPR053855">
    <property type="entry name" value="DUF6931"/>
</dbReference>
<accession>A0A2T6C8X5</accession>
<dbReference type="Pfam" id="PF22011">
    <property type="entry name" value="DUF6931"/>
    <property type="match status" value="1"/>
</dbReference>
<gene>
    <name evidence="1" type="ORF">C8N31_11543</name>
</gene>
<dbReference type="EMBL" id="QBKU01000015">
    <property type="protein sequence ID" value="PTX64774.1"/>
    <property type="molecule type" value="Genomic_DNA"/>
</dbReference>
<reference evidence="1 2" key="1">
    <citation type="submission" date="2018-04" db="EMBL/GenBank/DDBJ databases">
        <title>Genomic Encyclopedia of Archaeal and Bacterial Type Strains, Phase II (KMG-II): from individual species to whole genera.</title>
        <authorList>
            <person name="Goeker M."/>
        </authorList>
    </citation>
    <scope>NUCLEOTIDE SEQUENCE [LARGE SCALE GENOMIC DNA]</scope>
    <source>
        <strain evidence="1 2">DSM 12244</strain>
    </source>
</reference>
<comment type="caution">
    <text evidence="1">The sequence shown here is derived from an EMBL/GenBank/DDBJ whole genome shotgun (WGS) entry which is preliminary data.</text>
</comment>
<name>A0A2T6C8X5_9RHOB</name>
<protein>
    <submittedName>
        <fullName evidence="1">Uncharacterized protein</fullName>
    </submittedName>
</protein>